<evidence type="ECO:0000313" key="3">
    <source>
        <dbReference type="Proteomes" id="UP001359485"/>
    </source>
</evidence>
<feature type="region of interest" description="Disordered" evidence="1">
    <location>
        <begin position="66"/>
        <end position="93"/>
    </location>
</feature>
<comment type="caution">
    <text evidence="2">The sequence shown here is derived from an EMBL/GenBank/DDBJ whole genome shotgun (WGS) entry which is preliminary data.</text>
</comment>
<sequence length="93" mass="10428">MRDATVRYSEKVRSSVVKVPQVNETVTQEIYLHGSKWSKPRSDTDKIPKRFGALCKSKYWYTPGSPEMSGQCGVSRDVEDGSTSSDMTCSVMK</sequence>
<feature type="compositionally biased region" description="Polar residues" evidence="1">
    <location>
        <begin position="81"/>
        <end position="93"/>
    </location>
</feature>
<organism evidence="2 3">
    <name type="scientific">Polyplax serrata</name>
    <name type="common">Common mouse louse</name>
    <dbReference type="NCBI Taxonomy" id="468196"/>
    <lineage>
        <taxon>Eukaryota</taxon>
        <taxon>Metazoa</taxon>
        <taxon>Ecdysozoa</taxon>
        <taxon>Arthropoda</taxon>
        <taxon>Hexapoda</taxon>
        <taxon>Insecta</taxon>
        <taxon>Pterygota</taxon>
        <taxon>Neoptera</taxon>
        <taxon>Paraneoptera</taxon>
        <taxon>Psocodea</taxon>
        <taxon>Troctomorpha</taxon>
        <taxon>Phthiraptera</taxon>
        <taxon>Anoplura</taxon>
        <taxon>Polyplacidae</taxon>
        <taxon>Polyplax</taxon>
    </lineage>
</organism>
<name>A0ABR1B8Z0_POLSC</name>
<evidence type="ECO:0000256" key="1">
    <source>
        <dbReference type="SAM" id="MobiDB-lite"/>
    </source>
</evidence>
<proteinExistence type="predicted"/>
<accession>A0ABR1B8Z0</accession>
<gene>
    <name evidence="2" type="ORF">RUM44_007937</name>
</gene>
<dbReference type="EMBL" id="JAWJWF010000002">
    <property type="protein sequence ID" value="KAK6637515.1"/>
    <property type="molecule type" value="Genomic_DNA"/>
</dbReference>
<keyword evidence="3" id="KW-1185">Reference proteome</keyword>
<protein>
    <submittedName>
        <fullName evidence="2">Uncharacterized protein</fullName>
    </submittedName>
</protein>
<dbReference type="Proteomes" id="UP001359485">
    <property type="component" value="Unassembled WGS sequence"/>
</dbReference>
<reference evidence="2 3" key="1">
    <citation type="submission" date="2023-09" db="EMBL/GenBank/DDBJ databases">
        <title>Genomes of two closely related lineages of the louse Polyplax serrata with different host specificities.</title>
        <authorList>
            <person name="Martinu J."/>
            <person name="Tarabai H."/>
            <person name="Stefka J."/>
            <person name="Hypsa V."/>
        </authorList>
    </citation>
    <scope>NUCLEOTIDE SEQUENCE [LARGE SCALE GENOMIC DNA]</scope>
    <source>
        <strain evidence="2">98ZLc_SE</strain>
    </source>
</reference>
<evidence type="ECO:0000313" key="2">
    <source>
        <dbReference type="EMBL" id="KAK6637515.1"/>
    </source>
</evidence>